<dbReference type="Pfam" id="PF00211">
    <property type="entry name" value="Guanylate_cyc"/>
    <property type="match status" value="1"/>
</dbReference>
<evidence type="ECO:0000256" key="7">
    <source>
        <dbReference type="ARBA" id="ARBA00023136"/>
    </source>
</evidence>
<keyword evidence="7" id="KW-0472">Membrane</keyword>
<evidence type="ECO:0000256" key="13">
    <source>
        <dbReference type="SAM" id="Coils"/>
    </source>
</evidence>
<dbReference type="EC" id="4.6.1.2" evidence="3 12"/>
<evidence type="ECO:0000256" key="3">
    <source>
        <dbReference type="ARBA" id="ARBA00012202"/>
    </source>
</evidence>
<dbReference type="InterPro" id="IPR020635">
    <property type="entry name" value="Tyr_kinase_cat_dom"/>
</dbReference>
<dbReference type="InterPro" id="IPR001245">
    <property type="entry name" value="Ser-Thr/Tyr_kinase_cat_dom"/>
</dbReference>
<dbReference type="Proteomes" id="UP000695022">
    <property type="component" value="Unplaced"/>
</dbReference>
<dbReference type="InterPro" id="IPR000719">
    <property type="entry name" value="Prot_kinase_dom"/>
</dbReference>
<evidence type="ECO:0000256" key="10">
    <source>
        <dbReference type="ARBA" id="ARBA00023293"/>
    </source>
</evidence>
<evidence type="ECO:0000256" key="8">
    <source>
        <dbReference type="ARBA" id="ARBA00023180"/>
    </source>
</evidence>
<dbReference type="PROSITE" id="PS50125">
    <property type="entry name" value="GUANYLATE_CYCLASE_2"/>
    <property type="match status" value="1"/>
</dbReference>
<dbReference type="Gene3D" id="1.10.510.10">
    <property type="entry name" value="Transferase(Phosphotransferase) domain 1"/>
    <property type="match status" value="1"/>
</dbReference>
<dbReference type="GeneID" id="106807869"/>
<dbReference type="PROSITE" id="PS50011">
    <property type="entry name" value="PROTEIN_KINASE_DOM"/>
    <property type="match status" value="1"/>
</dbReference>
<comment type="catalytic activity">
    <reaction evidence="1 12">
        <text>GTP = 3',5'-cyclic GMP + diphosphate</text>
        <dbReference type="Rhea" id="RHEA:13665"/>
        <dbReference type="ChEBI" id="CHEBI:33019"/>
        <dbReference type="ChEBI" id="CHEBI:37565"/>
        <dbReference type="ChEBI" id="CHEBI:57746"/>
        <dbReference type="EC" id="4.6.1.2"/>
    </reaction>
</comment>
<dbReference type="PANTHER" id="PTHR11920">
    <property type="entry name" value="GUANYLYL CYCLASE"/>
    <property type="match status" value="1"/>
</dbReference>
<keyword evidence="13" id="KW-0175">Coiled coil</keyword>
<keyword evidence="4" id="KW-0812">Transmembrane</keyword>
<keyword evidence="16" id="KW-1185">Reference proteome</keyword>
<protein>
    <recommendedName>
        <fullName evidence="3 12">Guanylate cyclase</fullName>
        <ecNumber evidence="3 12">4.6.1.2</ecNumber>
    </recommendedName>
</protein>
<comment type="similarity">
    <text evidence="11">Belongs to the adenylyl cyclase class-4/guanylyl cyclase family.</text>
</comment>
<evidence type="ECO:0000256" key="4">
    <source>
        <dbReference type="ARBA" id="ARBA00022692"/>
    </source>
</evidence>
<dbReference type="RefSeq" id="XP_014665847.1">
    <property type="nucleotide sequence ID" value="XM_014810361.1"/>
</dbReference>
<evidence type="ECO:0000256" key="12">
    <source>
        <dbReference type="RuleBase" id="RU003431"/>
    </source>
</evidence>
<feature type="domain" description="Protein kinase" evidence="14">
    <location>
        <begin position="1"/>
        <end position="175"/>
    </location>
</feature>
<dbReference type="InterPro" id="IPR001054">
    <property type="entry name" value="A/G_cyclase"/>
</dbReference>
<dbReference type="PROSITE" id="PS00452">
    <property type="entry name" value="GUANYLATE_CYCLASE_1"/>
    <property type="match status" value="1"/>
</dbReference>
<gene>
    <name evidence="17" type="primary">LOC106807869</name>
</gene>
<name>A0ABM1E0X6_PRICU</name>
<keyword evidence="6" id="KW-1133">Transmembrane helix</keyword>
<comment type="subcellular location">
    <subcellularLocation>
        <location evidence="2">Membrane</location>
        <topology evidence="2">Single-pass membrane protein</topology>
    </subcellularLocation>
</comment>
<evidence type="ECO:0000259" key="14">
    <source>
        <dbReference type="PROSITE" id="PS50011"/>
    </source>
</evidence>
<accession>A0ABM1E0X6</accession>
<evidence type="ECO:0000256" key="9">
    <source>
        <dbReference type="ARBA" id="ARBA00023239"/>
    </source>
</evidence>
<keyword evidence="9 11" id="KW-0456">Lyase</keyword>
<evidence type="ECO:0000256" key="6">
    <source>
        <dbReference type="ARBA" id="ARBA00022989"/>
    </source>
</evidence>
<dbReference type="SUPFAM" id="SSF55073">
    <property type="entry name" value="Nucleotide cyclase"/>
    <property type="match status" value="1"/>
</dbReference>
<dbReference type="CDD" id="cd07302">
    <property type="entry name" value="CHD"/>
    <property type="match status" value="1"/>
</dbReference>
<proteinExistence type="inferred from homology"/>
<evidence type="ECO:0000259" key="15">
    <source>
        <dbReference type="PROSITE" id="PS50125"/>
    </source>
</evidence>
<reference evidence="17" key="1">
    <citation type="submission" date="2025-08" db="UniProtKB">
        <authorList>
            <consortium name="RefSeq"/>
        </authorList>
    </citation>
    <scope>IDENTIFICATION</scope>
</reference>
<evidence type="ECO:0000256" key="1">
    <source>
        <dbReference type="ARBA" id="ARBA00001436"/>
    </source>
</evidence>
<dbReference type="Gene3D" id="3.30.70.1230">
    <property type="entry name" value="Nucleotide cyclase"/>
    <property type="match status" value="1"/>
</dbReference>
<keyword evidence="8" id="KW-0325">Glycoprotein</keyword>
<keyword evidence="10 12" id="KW-0141">cGMP biosynthesis</keyword>
<evidence type="ECO:0000256" key="11">
    <source>
        <dbReference type="RuleBase" id="RU000405"/>
    </source>
</evidence>
<evidence type="ECO:0000313" key="16">
    <source>
        <dbReference type="Proteomes" id="UP000695022"/>
    </source>
</evidence>
<dbReference type="SMART" id="SM00044">
    <property type="entry name" value="CYCc"/>
    <property type="match status" value="1"/>
</dbReference>
<dbReference type="InterPro" id="IPR029787">
    <property type="entry name" value="Nucleotide_cyclase"/>
</dbReference>
<dbReference type="InterPro" id="IPR011009">
    <property type="entry name" value="Kinase-like_dom_sf"/>
</dbReference>
<organism evidence="16 17">
    <name type="scientific">Priapulus caudatus</name>
    <name type="common">Priapulid worm</name>
    <dbReference type="NCBI Taxonomy" id="37621"/>
    <lineage>
        <taxon>Eukaryota</taxon>
        <taxon>Metazoa</taxon>
        <taxon>Ecdysozoa</taxon>
        <taxon>Scalidophora</taxon>
        <taxon>Priapulida</taxon>
        <taxon>Priapulimorpha</taxon>
        <taxon>Priapulimorphida</taxon>
        <taxon>Priapulidae</taxon>
        <taxon>Priapulus</taxon>
    </lineage>
</organism>
<dbReference type="PANTHER" id="PTHR11920:SF494">
    <property type="entry name" value="ATRIAL NATRIURETIC PEPTIDE RECEPTOR 2"/>
    <property type="match status" value="1"/>
</dbReference>
<sequence length="455" mass="50887">MGNVAVFALIKDILEGMMALHDSPIQSHGKLKTSNCVIDGRFVLKITDFGLSFNNDDSSDEDNPHRHINMLWRAPEHLRAPMPRSGTKAGDVYSFAIILQEIITRSGPYQSNREYKDIEEIIEKVRVGTHPPYRPHLDVDYDTHSTAIIEIMKVCWTEAPSARPNFHQIKSHLKKINVGYENTNILDNLLNRMEQYANNLESLVEERTQAFLEEKRKSEELLYQVLPRSVARQLTEGKSVQPEFFETCTIYFSDIVGFTSLSAASTPLQVVDLLNDLYTCFDGIIGNYDVYKVETIGDAYMVASGLPIRNGNQHAVEVSRMSLALLNAIKVFKIRHRPDDQLKLRIGLHTGPCVTGVVGLKMPRYCLFGDTVNTASRMESNGEAMKIHISPDTKAVLDTFGNFAIELRGEVAMKGKGLVTTYWLLGEKQEAPLMALANKAAYNLTVPPANGVPGD</sequence>
<evidence type="ECO:0000256" key="5">
    <source>
        <dbReference type="ARBA" id="ARBA00022741"/>
    </source>
</evidence>
<dbReference type="Pfam" id="PF07714">
    <property type="entry name" value="PK_Tyr_Ser-Thr"/>
    <property type="match status" value="1"/>
</dbReference>
<keyword evidence="5" id="KW-0547">Nucleotide-binding</keyword>
<evidence type="ECO:0000313" key="17">
    <source>
        <dbReference type="RefSeq" id="XP_014665847.1"/>
    </source>
</evidence>
<dbReference type="InterPro" id="IPR018297">
    <property type="entry name" value="A/G_cyclase_CS"/>
</dbReference>
<dbReference type="InterPro" id="IPR050401">
    <property type="entry name" value="Cyclic_nucleotide_synthase"/>
</dbReference>
<dbReference type="SUPFAM" id="SSF56112">
    <property type="entry name" value="Protein kinase-like (PK-like)"/>
    <property type="match status" value="1"/>
</dbReference>
<feature type="domain" description="Guanylate cyclase" evidence="15">
    <location>
        <begin position="249"/>
        <end position="379"/>
    </location>
</feature>
<feature type="coiled-coil region" evidence="13">
    <location>
        <begin position="186"/>
        <end position="213"/>
    </location>
</feature>
<evidence type="ECO:0000256" key="2">
    <source>
        <dbReference type="ARBA" id="ARBA00004167"/>
    </source>
</evidence>
<dbReference type="SMART" id="SM00219">
    <property type="entry name" value="TyrKc"/>
    <property type="match status" value="1"/>
</dbReference>